<name>A0A220UQR0_9GAMM</name>
<organism evidence="2 3">
    <name type="scientific">Shewanella bicestrii</name>
    <dbReference type="NCBI Taxonomy" id="2018305"/>
    <lineage>
        <taxon>Bacteria</taxon>
        <taxon>Pseudomonadati</taxon>
        <taxon>Pseudomonadota</taxon>
        <taxon>Gammaproteobacteria</taxon>
        <taxon>Alteromonadales</taxon>
        <taxon>Shewanellaceae</taxon>
        <taxon>Shewanella</taxon>
    </lineage>
</organism>
<proteinExistence type="predicted"/>
<dbReference type="SUPFAM" id="SSF52096">
    <property type="entry name" value="ClpP/crotonase"/>
    <property type="match status" value="1"/>
</dbReference>
<protein>
    <submittedName>
        <fullName evidence="2">Peptidase S41</fullName>
    </submittedName>
</protein>
<dbReference type="AlphaFoldDB" id="A0A220UQR0"/>
<dbReference type="Pfam" id="PF03572">
    <property type="entry name" value="Peptidase_S41"/>
    <property type="match status" value="1"/>
</dbReference>
<gene>
    <name evidence="2" type="ORF">CF168_16490</name>
</gene>
<dbReference type="Gene3D" id="3.90.226.10">
    <property type="entry name" value="2-enoyl-CoA Hydratase, Chain A, domain 1"/>
    <property type="match status" value="1"/>
</dbReference>
<accession>A0A220UQR0</accession>
<feature type="domain" description="Tail specific protease" evidence="1">
    <location>
        <begin position="282"/>
        <end position="476"/>
    </location>
</feature>
<dbReference type="InterPro" id="IPR005151">
    <property type="entry name" value="Tail-specific_protease"/>
</dbReference>
<keyword evidence="3" id="KW-1185">Reference proteome</keyword>
<evidence type="ECO:0000313" key="2">
    <source>
        <dbReference type="EMBL" id="ASK70320.1"/>
    </source>
</evidence>
<sequence>MNFSYRTVVTLLSVIICASLIRLAFFAIPEKAQPTLTTKDIRQDLYILFDQIEQHSAFYALDPQANGQQLKRLAGLITEQYQDVIPKERFAAELTKLLNTLKDPGTQVAKVENSSGELPLTLRPVNEQWLALDNKNNPISADFPFITHIDGIPLSKWISASQAYLSEPAKNSQEMQLIWLKRLNLLREDLGLSIKPHVLISLINDDLQTTQVTIALPQPSKTIVKPIEDETELSFESLITQLDNLAPTAPIKPDYLLEQVNPTTAKLKIDDLYAFELDKNQQDALRQGMQQPLLIVDLRQAKGFSPKLLTMLSRYQDMSPKSQQYHSALEQIMGFAHYRRSPELRNDYLRPLNFRPLEALELSSPRLNVLTRRLPSIDESRFSPWFVRTKPEVLAEGNNRLALLVSPLCKQECEWIAYRTKAWSRVNLIGEKTSGDFARQYQLTLPNSDLDVRFSSSLTYDAAGELLSGKGTEPDIWLPQNNDIEWQGLVSLVRSAKPKPTDTPLGPQPKLAQAN</sequence>
<dbReference type="InterPro" id="IPR029045">
    <property type="entry name" value="ClpP/crotonase-like_dom_sf"/>
</dbReference>
<reference evidence="2 3" key="1">
    <citation type="submission" date="2017-07" db="EMBL/GenBank/DDBJ databases">
        <title>Phenotypical and genomic characterization of a clinical isolate of Shewanella bicestrii sp. nov. producing an extended-spectrum beta-lactamase and a new oxacillinase variant.</title>
        <authorList>
            <person name="Jousset A.B."/>
            <person name="Bonnin R.A."/>
            <person name="Girlich D."/>
            <person name="Dabos L."/>
            <person name="Potron A."/>
            <person name="Dortet L."/>
            <person name="Glaser P."/>
            <person name="Naas T."/>
        </authorList>
    </citation>
    <scope>NUCLEOTIDE SEQUENCE [LARGE SCALE GENOMIC DNA]</scope>
    <source>
        <strain evidence="2 3">JAB-1</strain>
    </source>
</reference>
<dbReference type="EMBL" id="CP022358">
    <property type="protein sequence ID" value="ASK70320.1"/>
    <property type="molecule type" value="Genomic_DNA"/>
</dbReference>
<dbReference type="RefSeq" id="WP_089068378.1">
    <property type="nucleotide sequence ID" value="NZ_CP022358.1"/>
</dbReference>
<evidence type="ECO:0000313" key="3">
    <source>
        <dbReference type="Proteomes" id="UP000198367"/>
    </source>
</evidence>
<dbReference type="Proteomes" id="UP000198367">
    <property type="component" value="Chromosome"/>
</dbReference>
<dbReference type="KEGG" id="sbj:CF168_16490"/>
<evidence type="ECO:0000259" key="1">
    <source>
        <dbReference type="Pfam" id="PF03572"/>
    </source>
</evidence>